<evidence type="ECO:0000313" key="1">
    <source>
        <dbReference type="EMBL" id="AXX88672.1"/>
    </source>
</evidence>
<dbReference type="PROSITE" id="PS51257">
    <property type="entry name" value="PROKAR_LIPOPROTEIN"/>
    <property type="match status" value="1"/>
</dbReference>
<organism evidence="1 2">
    <name type="scientific">Arcobacter suis CECT 7833</name>
    <dbReference type="NCBI Taxonomy" id="663365"/>
    <lineage>
        <taxon>Bacteria</taxon>
        <taxon>Pseudomonadati</taxon>
        <taxon>Campylobacterota</taxon>
        <taxon>Epsilonproteobacteria</taxon>
        <taxon>Campylobacterales</taxon>
        <taxon>Arcobacteraceae</taxon>
        <taxon>Arcobacter</taxon>
    </lineage>
</organism>
<evidence type="ECO:0008006" key="3">
    <source>
        <dbReference type="Google" id="ProtNLM"/>
    </source>
</evidence>
<evidence type="ECO:0000313" key="2">
    <source>
        <dbReference type="Proteomes" id="UP000263040"/>
    </source>
</evidence>
<dbReference type="AlphaFoldDB" id="A0AAD0SNV2"/>
<accession>A0AAD0SNV2</accession>
<proteinExistence type="predicted"/>
<protein>
    <recommendedName>
        <fullName evidence="3">Lipoprotein</fullName>
    </recommendedName>
</protein>
<gene>
    <name evidence="1" type="ORF">ASUIS_0157</name>
</gene>
<keyword evidence="2" id="KW-1185">Reference proteome</keyword>
<dbReference type="KEGG" id="asui:ASUIS_0157"/>
<dbReference type="EMBL" id="CP032100">
    <property type="protein sequence ID" value="AXX88672.1"/>
    <property type="molecule type" value="Genomic_DNA"/>
</dbReference>
<sequence length="204" mass="24176">MFLKRIFNLLIFIFLSFFITACSVNNNQLQVNQKKIYEKEPITPQLKNEINQILQLIKQNNLALLNSKYIHPINGYYDVTKFEYKNIFEIKNSISELNNEIDSFEIKTEKVTFNCSPLDDSLYGWDKEGVFLNSQTTPFITKIMEEANILQTNRFKKEEIEKADFIEQTSYEVIIPYNIIFYITKLENNWYITLIDNVTTDCSR</sequence>
<dbReference type="Proteomes" id="UP000263040">
    <property type="component" value="Chromosome"/>
</dbReference>
<name>A0AAD0SNV2_9BACT</name>
<reference evidence="1 2" key="1">
    <citation type="submission" date="2018-08" db="EMBL/GenBank/DDBJ databases">
        <title>Complete genome of the Arcobacter suis type strain LMG 26152.</title>
        <authorList>
            <person name="Miller W.G."/>
            <person name="Yee E."/>
            <person name="Bono J.L."/>
        </authorList>
    </citation>
    <scope>NUCLEOTIDE SEQUENCE [LARGE SCALE GENOMIC DNA]</scope>
    <source>
        <strain evidence="1 2">CECT 7833</strain>
    </source>
</reference>